<feature type="region of interest" description="Disordered" evidence="1">
    <location>
        <begin position="28"/>
        <end position="78"/>
    </location>
</feature>
<organism evidence="3 4">
    <name type="scientific">Myxococcus stipitatus (strain DSM 14675 / JCM 12634 / Mx s8)</name>
    <dbReference type="NCBI Taxonomy" id="1278073"/>
    <lineage>
        <taxon>Bacteria</taxon>
        <taxon>Pseudomonadati</taxon>
        <taxon>Myxococcota</taxon>
        <taxon>Myxococcia</taxon>
        <taxon>Myxococcales</taxon>
        <taxon>Cystobacterineae</taxon>
        <taxon>Myxococcaceae</taxon>
        <taxon>Myxococcus</taxon>
    </lineage>
</organism>
<dbReference type="PATRIC" id="fig|1278073.3.peg.3625"/>
<evidence type="ECO:0000313" key="3">
    <source>
        <dbReference type="EMBL" id="AGC44875.1"/>
    </source>
</evidence>
<protein>
    <recommendedName>
        <fullName evidence="5">Lipoprotein</fullName>
    </recommendedName>
</protein>
<evidence type="ECO:0000256" key="2">
    <source>
        <dbReference type="SAM" id="SignalP"/>
    </source>
</evidence>
<evidence type="ECO:0008006" key="5">
    <source>
        <dbReference type="Google" id="ProtNLM"/>
    </source>
</evidence>
<dbReference type="HOGENOM" id="CLU_2082257_0_0_7"/>
<dbReference type="AlphaFoldDB" id="L7UAI3"/>
<dbReference type="KEGG" id="msd:MYSTI_03569"/>
<evidence type="ECO:0000256" key="1">
    <source>
        <dbReference type="SAM" id="MobiDB-lite"/>
    </source>
</evidence>
<evidence type="ECO:0000313" key="4">
    <source>
        <dbReference type="Proteomes" id="UP000011131"/>
    </source>
</evidence>
<feature type="signal peptide" evidence="2">
    <location>
        <begin position="1"/>
        <end position="27"/>
    </location>
</feature>
<gene>
    <name evidence="3" type="ordered locus">MYSTI_03569</name>
</gene>
<feature type="chain" id="PRO_5003984229" description="Lipoprotein" evidence="2">
    <location>
        <begin position="28"/>
        <end position="132"/>
    </location>
</feature>
<keyword evidence="2" id="KW-0732">Signal</keyword>
<accession>L7UAI3</accession>
<feature type="compositionally biased region" description="Low complexity" evidence="1">
    <location>
        <begin position="55"/>
        <end position="73"/>
    </location>
</feature>
<dbReference type="RefSeq" id="WP_015349135.1">
    <property type="nucleotide sequence ID" value="NC_020126.1"/>
</dbReference>
<reference evidence="3 4" key="1">
    <citation type="journal article" date="2013" name="Genome Announc.">
        <title>Complete genome sequence of Myxococcus stipitatus strain DSM 14675, a fruiting myxobacterium.</title>
        <authorList>
            <person name="Huntley S."/>
            <person name="Kneip S."/>
            <person name="Treuner-Lange A."/>
            <person name="Sogaard-Andersen L."/>
        </authorList>
    </citation>
    <scope>NUCLEOTIDE SEQUENCE [LARGE SCALE GENOMIC DNA]</scope>
    <source>
        <strain evidence="4">DSM 14675 / JCM 12634 / Mx s8</strain>
    </source>
</reference>
<name>L7UAI3_MYXSD</name>
<dbReference type="Proteomes" id="UP000011131">
    <property type="component" value="Chromosome"/>
</dbReference>
<sequence length="132" mass="13314">MLRPAQRLSLILGIATAALIACTPANAEGPATPAPSQNPQGGKAKKPSAPPPAAPSDDATKPATPEAAAPSETGGKCTGKATFCAVYSSIFCSSQPGCSYSYASRMCMGLAVECDKATNATFCGKIKGCTWK</sequence>
<keyword evidence="4" id="KW-1185">Reference proteome</keyword>
<dbReference type="PROSITE" id="PS51257">
    <property type="entry name" value="PROKAR_LIPOPROTEIN"/>
    <property type="match status" value="1"/>
</dbReference>
<dbReference type="OrthoDB" id="5520588at2"/>
<dbReference type="EMBL" id="CP004025">
    <property type="protein sequence ID" value="AGC44875.1"/>
    <property type="molecule type" value="Genomic_DNA"/>
</dbReference>
<proteinExistence type="predicted"/>